<gene>
    <name evidence="2" type="ORF">CONCODRAFT_138233</name>
</gene>
<evidence type="ECO:0000256" key="1">
    <source>
        <dbReference type="SAM" id="Phobius"/>
    </source>
</evidence>
<dbReference type="Proteomes" id="UP000070444">
    <property type="component" value="Unassembled WGS sequence"/>
</dbReference>
<keyword evidence="3" id="KW-1185">Reference proteome</keyword>
<sequence>MFIVIIYLEVAMELLIVYIGILITKLLMQCMYLLYTRLISDSGTGRINQDLLNYIASGSSNLTKLTIKRYIFHVNGLSVPTFNFITDLILGQFHLNHTLGASICLNCPNLINLTITLTHGDIINQFNIMLEYIAKSFKSLKKFELIVIGGYVFSLKFHYLTTIQTLILRNYHRWTIDLMAKYFPPHFRNTRDIHIPSGEVVVLNK</sequence>
<protein>
    <submittedName>
        <fullName evidence="2">Uncharacterized protein</fullName>
    </submittedName>
</protein>
<proteinExistence type="predicted"/>
<evidence type="ECO:0000313" key="2">
    <source>
        <dbReference type="EMBL" id="KXN65731.1"/>
    </source>
</evidence>
<dbReference type="AlphaFoldDB" id="A0A137NSN9"/>
<dbReference type="EMBL" id="KQ964824">
    <property type="protein sequence ID" value="KXN65731.1"/>
    <property type="molecule type" value="Genomic_DNA"/>
</dbReference>
<keyword evidence="1" id="KW-0812">Transmembrane</keyword>
<evidence type="ECO:0000313" key="3">
    <source>
        <dbReference type="Proteomes" id="UP000070444"/>
    </source>
</evidence>
<reference evidence="2 3" key="1">
    <citation type="journal article" date="2015" name="Genome Biol. Evol.">
        <title>Phylogenomic analyses indicate that early fungi evolved digesting cell walls of algal ancestors of land plants.</title>
        <authorList>
            <person name="Chang Y."/>
            <person name="Wang S."/>
            <person name="Sekimoto S."/>
            <person name="Aerts A.L."/>
            <person name="Choi C."/>
            <person name="Clum A."/>
            <person name="LaButti K.M."/>
            <person name="Lindquist E.A."/>
            <person name="Yee Ngan C."/>
            <person name="Ohm R.A."/>
            <person name="Salamov A.A."/>
            <person name="Grigoriev I.V."/>
            <person name="Spatafora J.W."/>
            <person name="Berbee M.L."/>
        </authorList>
    </citation>
    <scope>NUCLEOTIDE SEQUENCE [LARGE SCALE GENOMIC DNA]</scope>
    <source>
        <strain evidence="2 3">NRRL 28638</strain>
    </source>
</reference>
<organism evidence="2 3">
    <name type="scientific">Conidiobolus coronatus (strain ATCC 28846 / CBS 209.66 / NRRL 28638)</name>
    <name type="common">Delacroixia coronata</name>
    <dbReference type="NCBI Taxonomy" id="796925"/>
    <lineage>
        <taxon>Eukaryota</taxon>
        <taxon>Fungi</taxon>
        <taxon>Fungi incertae sedis</taxon>
        <taxon>Zoopagomycota</taxon>
        <taxon>Entomophthoromycotina</taxon>
        <taxon>Entomophthoromycetes</taxon>
        <taxon>Entomophthorales</taxon>
        <taxon>Ancylistaceae</taxon>
        <taxon>Conidiobolus</taxon>
    </lineage>
</organism>
<keyword evidence="1" id="KW-0472">Membrane</keyword>
<name>A0A137NSN9_CONC2</name>
<keyword evidence="1" id="KW-1133">Transmembrane helix</keyword>
<feature type="transmembrane region" description="Helical" evidence="1">
    <location>
        <begin position="6"/>
        <end position="28"/>
    </location>
</feature>
<accession>A0A137NSN9</accession>